<name>A0A645ERH2_9ZZZZ</name>
<organism evidence="2">
    <name type="scientific">bioreactor metagenome</name>
    <dbReference type="NCBI Taxonomy" id="1076179"/>
    <lineage>
        <taxon>unclassified sequences</taxon>
        <taxon>metagenomes</taxon>
        <taxon>ecological metagenomes</taxon>
    </lineage>
</organism>
<dbReference type="AlphaFoldDB" id="A0A645ERH2"/>
<dbReference type="EMBL" id="VSSQ01049053">
    <property type="protein sequence ID" value="MPN03124.1"/>
    <property type="molecule type" value="Genomic_DNA"/>
</dbReference>
<gene>
    <name evidence="2" type="ORF">SDC9_150347</name>
</gene>
<dbReference type="NCBIfam" id="TIGR04474">
    <property type="entry name" value="tcm_partner"/>
    <property type="match status" value="1"/>
</dbReference>
<accession>A0A645ERH2</accession>
<dbReference type="InterPro" id="IPR054339">
    <property type="entry name" value="GMT_wHTH"/>
</dbReference>
<evidence type="ECO:0000313" key="2">
    <source>
        <dbReference type="EMBL" id="MPN03124.1"/>
    </source>
</evidence>
<protein>
    <recommendedName>
        <fullName evidence="1">GMT-like wHTH domain-containing protein</fullName>
    </recommendedName>
</protein>
<dbReference type="Pfam" id="PF22560">
    <property type="entry name" value="GMT-wHTH"/>
    <property type="match status" value="1"/>
</dbReference>
<dbReference type="InterPro" id="IPR031009">
    <property type="entry name" value="Tcm_partner"/>
</dbReference>
<evidence type="ECO:0000259" key="1">
    <source>
        <dbReference type="Pfam" id="PF22560"/>
    </source>
</evidence>
<reference evidence="2" key="1">
    <citation type="submission" date="2019-08" db="EMBL/GenBank/DDBJ databases">
        <authorList>
            <person name="Kucharzyk K."/>
            <person name="Murdoch R.W."/>
            <person name="Higgins S."/>
            <person name="Loffler F."/>
        </authorList>
    </citation>
    <scope>NUCLEOTIDE SEQUENCE</scope>
</reference>
<sequence>MILRYSISEPLIRDRIKILFNDMDQANVQSLKNMVDSFPGIEKLKYKPQIENSEVNEKVCTEFENIKLIPTFSFVDPWGYKGLSLRLINSVLKDWGCDSVFFFNYSRISMGIMNDAVLPHMEALFGKKRIAELRERLPKENPEKKELIIVENLCNALREYGHRYVLPFRFKSCNSDRISHHLIFVTKHFKGYDIMKSIMADESSDCDEGIGSFEYNPASSMPKQSLLFQLSRPFEDLKGIILDDYRGRTILMKELYQEHSIDKPFTRKNYKDALLQLEKEGKIVTSKHKKNTFSEKVKITFHT</sequence>
<comment type="caution">
    <text evidence="2">The sequence shown here is derived from an EMBL/GenBank/DDBJ whole genome shotgun (WGS) entry which is preliminary data.</text>
</comment>
<feature type="domain" description="GMT-like wHTH" evidence="1">
    <location>
        <begin position="214"/>
        <end position="286"/>
    </location>
</feature>
<proteinExistence type="predicted"/>